<dbReference type="InterPro" id="IPR039329">
    <property type="entry name" value="SIAE"/>
</dbReference>
<keyword evidence="5" id="KW-1185">Reference proteome</keyword>
<keyword evidence="2" id="KW-0732">Signal</keyword>
<sequence>MPNRPALALLLTALAPPAAAAPTLDGIFGDHAVVQRGQPIAVEGTAMPGESVMIGFAGRSVVTTAARDGRFRSSFPAMPAGGPYEMSVAAPSGSTVFRDILIGDLFLCSGQSNMELQVGQAQDLIPDAHAPADPQLRLLTVAKATSAAPLARFGQTPNWSVAAPDTVPTFSAACYYMVQQLRRTAKVPIGAVHSSWGGSRISAWMGDTALRTAGLKDEADLLALYRRDPAAANRRASTNWETWWRGQSGDTAGREPWQPTAALDWKPVPAIDNFERWGIPALADFNGMLWYRRVVDLTPAQASGVATLAIGMVDDADRTWVNGVGVGGSSLAGQSRVYAIAAGTLKPGRNVITVNDQDVYAYGGMTGPADTMRITFADGSSLPLGDSWEYSVAGDVKGSAPRVPWDDINGAGTLHNAMIAPLGATRFAGIAWYQGESDTGIPGYDRRLAAMLRDWRTQFGQPTLPLAVVQLANYGARASTPQDSGWAHVRDAQRRMTAADGHSGIAVSLDLGDPLDIHPGEKHEVGQRLARVMRATAYGEAIAPSGPAIASAAGGLNGGVTLRFSGVAGTLRAIGSNDAIGFELCDAASCRFAPGRPSGSDVTIAGDGRPVTKVRYAWADAPAVNLVDGDTLPVGTFEIAVP</sequence>
<feature type="chain" id="PRO_5030936543" evidence="2">
    <location>
        <begin position="21"/>
        <end position="642"/>
    </location>
</feature>
<dbReference type="EC" id="3.1.1.53" evidence="4"/>
<evidence type="ECO:0000256" key="2">
    <source>
        <dbReference type="SAM" id="SignalP"/>
    </source>
</evidence>
<organism evidence="4 5">
    <name type="scientific">Sphingomonas prati</name>
    <dbReference type="NCBI Taxonomy" id="1843237"/>
    <lineage>
        <taxon>Bacteria</taxon>
        <taxon>Pseudomonadati</taxon>
        <taxon>Pseudomonadota</taxon>
        <taxon>Alphaproteobacteria</taxon>
        <taxon>Sphingomonadales</taxon>
        <taxon>Sphingomonadaceae</taxon>
        <taxon>Sphingomonas</taxon>
    </lineage>
</organism>
<evidence type="ECO:0000313" key="5">
    <source>
        <dbReference type="Proteomes" id="UP000546701"/>
    </source>
</evidence>
<dbReference type="OrthoDB" id="9795554at2"/>
<dbReference type="EMBL" id="JACIJR010000006">
    <property type="protein sequence ID" value="MBB5730292.1"/>
    <property type="molecule type" value="Genomic_DNA"/>
</dbReference>
<evidence type="ECO:0000259" key="3">
    <source>
        <dbReference type="Pfam" id="PF03629"/>
    </source>
</evidence>
<reference evidence="4 5" key="1">
    <citation type="submission" date="2020-08" db="EMBL/GenBank/DDBJ databases">
        <title>Genomic Encyclopedia of Type Strains, Phase IV (KMG-IV): sequencing the most valuable type-strain genomes for metagenomic binning, comparative biology and taxonomic classification.</title>
        <authorList>
            <person name="Goeker M."/>
        </authorList>
    </citation>
    <scope>NUCLEOTIDE SEQUENCE [LARGE SCALE GENOMIC DNA]</scope>
    <source>
        <strain evidence="4 5">DSM 103336</strain>
    </source>
</reference>
<dbReference type="GO" id="GO:0001681">
    <property type="term" value="F:sialate O-acetylesterase activity"/>
    <property type="evidence" value="ECO:0007669"/>
    <property type="project" value="UniProtKB-EC"/>
</dbReference>
<comment type="caution">
    <text evidence="4">The sequence shown here is derived from an EMBL/GenBank/DDBJ whole genome shotgun (WGS) entry which is preliminary data.</text>
</comment>
<dbReference type="PANTHER" id="PTHR22901:SF0">
    <property type="entry name" value="SIALATE O-ACETYLESTERASE"/>
    <property type="match status" value="1"/>
</dbReference>
<dbReference type="SUPFAM" id="SSF52266">
    <property type="entry name" value="SGNH hydrolase"/>
    <property type="match status" value="1"/>
</dbReference>
<feature type="domain" description="Sialate O-acetylesterase" evidence="3">
    <location>
        <begin position="418"/>
        <end position="533"/>
    </location>
</feature>
<dbReference type="GO" id="GO:0005975">
    <property type="term" value="P:carbohydrate metabolic process"/>
    <property type="evidence" value="ECO:0007669"/>
    <property type="project" value="TreeGrafter"/>
</dbReference>
<gene>
    <name evidence="4" type="ORF">FHS99_002790</name>
</gene>
<dbReference type="Gene3D" id="3.40.50.1110">
    <property type="entry name" value="SGNH hydrolase"/>
    <property type="match status" value="2"/>
</dbReference>
<protein>
    <submittedName>
        <fullName evidence="4">Sialate O-acetylesterase</fullName>
        <ecNumber evidence="4">3.1.1.53</ecNumber>
    </submittedName>
</protein>
<keyword evidence="1 4" id="KW-0378">Hydrolase</keyword>
<accession>A0A7W9F299</accession>
<dbReference type="Proteomes" id="UP000546701">
    <property type="component" value="Unassembled WGS sequence"/>
</dbReference>
<evidence type="ECO:0000313" key="4">
    <source>
        <dbReference type="EMBL" id="MBB5730292.1"/>
    </source>
</evidence>
<dbReference type="InterPro" id="IPR008979">
    <property type="entry name" value="Galactose-bd-like_sf"/>
</dbReference>
<dbReference type="PANTHER" id="PTHR22901">
    <property type="entry name" value="SIALATE O-ACETYLESTERASE"/>
    <property type="match status" value="1"/>
</dbReference>
<name>A0A7W9F299_9SPHN</name>
<dbReference type="SUPFAM" id="SSF49785">
    <property type="entry name" value="Galactose-binding domain-like"/>
    <property type="match status" value="1"/>
</dbReference>
<dbReference type="RefSeq" id="WP_157176238.1">
    <property type="nucleotide sequence ID" value="NZ_BMJP01000004.1"/>
</dbReference>
<dbReference type="InterPro" id="IPR036514">
    <property type="entry name" value="SGNH_hydro_sf"/>
</dbReference>
<proteinExistence type="predicted"/>
<dbReference type="InterPro" id="IPR005181">
    <property type="entry name" value="SASA"/>
</dbReference>
<feature type="signal peptide" evidence="2">
    <location>
        <begin position="1"/>
        <end position="20"/>
    </location>
</feature>
<dbReference type="AlphaFoldDB" id="A0A7W9F299"/>
<dbReference type="Pfam" id="PF03629">
    <property type="entry name" value="SASA"/>
    <property type="match status" value="1"/>
</dbReference>
<evidence type="ECO:0000256" key="1">
    <source>
        <dbReference type="ARBA" id="ARBA00022801"/>
    </source>
</evidence>